<evidence type="ECO:0000256" key="2">
    <source>
        <dbReference type="ARBA" id="ARBA00022448"/>
    </source>
</evidence>
<evidence type="ECO:0000256" key="4">
    <source>
        <dbReference type="ARBA" id="ARBA00022519"/>
    </source>
</evidence>
<organism evidence="10 11">
    <name type="scientific">Peptoniphilus asaccharolyticus DSM 20463</name>
    <dbReference type="NCBI Taxonomy" id="573058"/>
    <lineage>
        <taxon>Bacteria</taxon>
        <taxon>Bacillati</taxon>
        <taxon>Bacillota</taxon>
        <taxon>Tissierellia</taxon>
        <taxon>Tissierellales</taxon>
        <taxon>Peptoniphilaceae</taxon>
        <taxon>Peptoniphilus</taxon>
    </lineage>
</organism>
<dbReference type="EMBL" id="FWWR01000017">
    <property type="protein sequence ID" value="SMB94198.1"/>
    <property type="molecule type" value="Genomic_DNA"/>
</dbReference>
<gene>
    <name evidence="10" type="ORF">SAMN00017477_2196</name>
</gene>
<evidence type="ECO:0000256" key="5">
    <source>
        <dbReference type="ARBA" id="ARBA00022692"/>
    </source>
</evidence>
<evidence type="ECO:0000256" key="1">
    <source>
        <dbReference type="ARBA" id="ARBA00004429"/>
    </source>
</evidence>
<dbReference type="PANTHER" id="PTHR43357">
    <property type="entry name" value="INNER MEMBRANE ABC TRANSPORTER PERMEASE PROTEIN YDCV"/>
    <property type="match status" value="1"/>
</dbReference>
<keyword evidence="3" id="KW-1003">Cell membrane</keyword>
<dbReference type="InterPro" id="IPR035906">
    <property type="entry name" value="MetI-like_sf"/>
</dbReference>
<keyword evidence="11" id="KW-1185">Reference proteome</keyword>
<dbReference type="PANTHER" id="PTHR43357:SF4">
    <property type="entry name" value="INNER MEMBRANE ABC TRANSPORTER PERMEASE PROTEIN YDCV"/>
    <property type="match status" value="1"/>
</dbReference>
<evidence type="ECO:0000313" key="10">
    <source>
        <dbReference type="EMBL" id="SMB94198.1"/>
    </source>
</evidence>
<dbReference type="Pfam" id="PF00528">
    <property type="entry name" value="BPD_transp_1"/>
    <property type="match status" value="1"/>
</dbReference>
<evidence type="ECO:0000256" key="6">
    <source>
        <dbReference type="ARBA" id="ARBA00022989"/>
    </source>
</evidence>
<reference evidence="11" key="1">
    <citation type="submission" date="2017-04" db="EMBL/GenBank/DDBJ databases">
        <authorList>
            <person name="Varghese N."/>
            <person name="Submissions S."/>
        </authorList>
    </citation>
    <scope>NUCLEOTIDE SEQUENCE [LARGE SCALE GENOMIC DNA]</scope>
    <source>
        <strain evidence="11">DSM 20463</strain>
    </source>
</reference>
<dbReference type="Proteomes" id="UP000192368">
    <property type="component" value="Unassembled WGS sequence"/>
</dbReference>
<dbReference type="STRING" id="573058.SAMN00017477_2196"/>
<dbReference type="InterPro" id="IPR000515">
    <property type="entry name" value="MetI-like"/>
</dbReference>
<evidence type="ECO:0000259" key="9">
    <source>
        <dbReference type="PROSITE" id="PS50928"/>
    </source>
</evidence>
<feature type="transmembrane region" description="Helical" evidence="8">
    <location>
        <begin position="127"/>
        <end position="148"/>
    </location>
</feature>
<comment type="subcellular location">
    <subcellularLocation>
        <location evidence="1">Cell inner membrane</location>
        <topology evidence="1">Multi-pass membrane protein</topology>
    </subcellularLocation>
    <subcellularLocation>
        <location evidence="8">Cell membrane</location>
        <topology evidence="8">Multi-pass membrane protein</topology>
    </subcellularLocation>
</comment>
<dbReference type="GO" id="GO:0005886">
    <property type="term" value="C:plasma membrane"/>
    <property type="evidence" value="ECO:0007669"/>
    <property type="project" value="UniProtKB-SubCell"/>
</dbReference>
<feature type="transmembrane region" description="Helical" evidence="8">
    <location>
        <begin position="68"/>
        <end position="90"/>
    </location>
</feature>
<protein>
    <submittedName>
        <fullName evidence="10">Putative spermidine/putrescine transport system permease protein</fullName>
    </submittedName>
</protein>
<comment type="similarity">
    <text evidence="8">Belongs to the binding-protein-dependent transport system permease family.</text>
</comment>
<dbReference type="PROSITE" id="PS50928">
    <property type="entry name" value="ABC_TM1"/>
    <property type="match status" value="1"/>
</dbReference>
<keyword evidence="2 8" id="KW-0813">Transport</keyword>
<accession>A0A1W1VLJ2</accession>
<evidence type="ECO:0000256" key="8">
    <source>
        <dbReference type="RuleBase" id="RU363032"/>
    </source>
</evidence>
<dbReference type="OrthoDB" id="57323at2"/>
<evidence type="ECO:0000313" key="11">
    <source>
        <dbReference type="Proteomes" id="UP000192368"/>
    </source>
</evidence>
<dbReference type="Gene3D" id="1.10.3720.10">
    <property type="entry name" value="MetI-like"/>
    <property type="match status" value="1"/>
</dbReference>
<dbReference type="SUPFAM" id="SSF161098">
    <property type="entry name" value="MetI-like"/>
    <property type="match status" value="1"/>
</dbReference>
<dbReference type="AlphaFoldDB" id="A0A1W1VLJ2"/>
<dbReference type="GO" id="GO:0055085">
    <property type="term" value="P:transmembrane transport"/>
    <property type="evidence" value="ECO:0007669"/>
    <property type="project" value="InterPro"/>
</dbReference>
<feature type="domain" description="ABC transmembrane type-1" evidence="9">
    <location>
        <begin position="64"/>
        <end position="258"/>
    </location>
</feature>
<dbReference type="CDD" id="cd06261">
    <property type="entry name" value="TM_PBP2"/>
    <property type="match status" value="1"/>
</dbReference>
<feature type="transmembrane region" description="Helical" evidence="8">
    <location>
        <begin position="180"/>
        <end position="200"/>
    </location>
</feature>
<keyword evidence="5 8" id="KW-0812">Transmembrane</keyword>
<dbReference type="RefSeq" id="WP_084231675.1">
    <property type="nucleotide sequence ID" value="NZ_FWWR01000017.1"/>
</dbReference>
<keyword evidence="4" id="KW-0997">Cell inner membrane</keyword>
<sequence length="269" mass="30815">MHKRFLGCRLILWLTVIAIVLPIFILIVWSFTNNYMWPNIFPSSYGLRGWKYVFQNSNRVLNALRNSFIISMFTTVITLIISIPCARALAFEEFKGKKLVEVLVLSPLVIPSVSIGMGLNIQFIKLGLARTFTGIVLVSIVPCIPYAVRMIEEVFRIVGQEHFKQAKVLGADNIYIFKKIVVPLLLPGILSSGMMCYIISFSQYFLAYLIGGGKIITFTMEMFPFIQSGDRMMGSVYGIIFIFSTMFFLIAMELIIKYFYKKEIEDYYV</sequence>
<feature type="transmembrane region" description="Helical" evidence="8">
    <location>
        <begin position="238"/>
        <end position="260"/>
    </location>
</feature>
<feature type="transmembrane region" description="Helical" evidence="8">
    <location>
        <begin position="102"/>
        <end position="121"/>
    </location>
</feature>
<evidence type="ECO:0000256" key="7">
    <source>
        <dbReference type="ARBA" id="ARBA00023136"/>
    </source>
</evidence>
<keyword evidence="6 8" id="KW-1133">Transmembrane helix</keyword>
<evidence type="ECO:0000256" key="3">
    <source>
        <dbReference type="ARBA" id="ARBA00022475"/>
    </source>
</evidence>
<feature type="transmembrane region" description="Helical" evidence="8">
    <location>
        <begin position="206"/>
        <end position="226"/>
    </location>
</feature>
<name>A0A1W1VLJ2_PEPAS</name>
<proteinExistence type="inferred from homology"/>
<keyword evidence="7 8" id="KW-0472">Membrane</keyword>
<feature type="transmembrane region" description="Helical" evidence="8">
    <location>
        <begin position="12"/>
        <end position="32"/>
    </location>
</feature>